<name>A0ABS9CKA0_9FIRM</name>
<dbReference type="PANTHER" id="PTHR38449:SF1">
    <property type="entry name" value="REGULATORY PROTEIN SSL2874-RELATED"/>
    <property type="match status" value="1"/>
</dbReference>
<accession>A0ABS9CKA0</accession>
<dbReference type="NCBIfam" id="NF003315">
    <property type="entry name" value="PRK04323.1"/>
    <property type="match status" value="1"/>
</dbReference>
<dbReference type="InterPro" id="IPR007169">
    <property type="entry name" value="RemA-like"/>
</dbReference>
<dbReference type="Pfam" id="PF04025">
    <property type="entry name" value="RemA-like"/>
    <property type="match status" value="1"/>
</dbReference>
<evidence type="ECO:0000256" key="1">
    <source>
        <dbReference type="HAMAP-Rule" id="MF_01503"/>
    </source>
</evidence>
<dbReference type="EMBL" id="JAFBIT010000001">
    <property type="protein sequence ID" value="MCF2651564.1"/>
    <property type="molecule type" value="Genomic_DNA"/>
</dbReference>
<protein>
    <recommendedName>
        <fullName evidence="1">Putative regulatory protein JQM67_02970</fullName>
    </recommendedName>
</protein>
<dbReference type="PANTHER" id="PTHR38449">
    <property type="entry name" value="REGULATORY PROTEIN TM_1690-RELATED"/>
    <property type="match status" value="1"/>
</dbReference>
<gene>
    <name evidence="2" type="ORF">JQM67_02970</name>
</gene>
<dbReference type="HAMAP" id="MF_01503">
    <property type="entry name" value="RemA"/>
    <property type="match status" value="1"/>
</dbReference>
<organism evidence="2 3">
    <name type="scientific">Anaeromassilibacillus senegalensis</name>
    <dbReference type="NCBI Taxonomy" id="1673717"/>
    <lineage>
        <taxon>Bacteria</taxon>
        <taxon>Bacillati</taxon>
        <taxon>Bacillota</taxon>
        <taxon>Clostridia</taxon>
        <taxon>Eubacteriales</taxon>
        <taxon>Acutalibacteraceae</taxon>
        <taxon>Anaeromassilibacillus</taxon>
    </lineage>
</organism>
<evidence type="ECO:0000313" key="3">
    <source>
        <dbReference type="Proteomes" id="UP001299220"/>
    </source>
</evidence>
<comment type="caution">
    <text evidence="2">The sequence shown here is derived from an EMBL/GenBank/DDBJ whole genome shotgun (WGS) entry which is preliminary data.</text>
</comment>
<sequence>MANAVQLVNIGFGNMVSAERMIALVSPESAPIKRIVQDSKEKGALIDATCGRKTRTVIIMDSDHVVLSALQPETVANRFNNKAEAEDGDEAEL</sequence>
<dbReference type="RefSeq" id="WP_235322576.1">
    <property type="nucleotide sequence ID" value="NZ_JAFBIT010000001.1"/>
</dbReference>
<comment type="similarity">
    <text evidence="1">Belongs to the RemA family.</text>
</comment>
<reference evidence="2 3" key="1">
    <citation type="submission" date="2020-12" db="EMBL/GenBank/DDBJ databases">
        <title>Whole genome sequences of gut porcine anaerobes.</title>
        <authorList>
            <person name="Kubasova T."/>
            <person name="Jahodarova E."/>
            <person name="Rychlik I."/>
        </authorList>
    </citation>
    <scope>NUCLEOTIDE SEQUENCE [LARGE SCALE GENOMIC DNA]</scope>
    <source>
        <strain evidence="2 3">An867</strain>
    </source>
</reference>
<evidence type="ECO:0000313" key="2">
    <source>
        <dbReference type="EMBL" id="MCF2651564.1"/>
    </source>
</evidence>
<dbReference type="NCBIfam" id="NF046064">
    <property type="entry name" value="MtxBflmRegRemA"/>
    <property type="match status" value="1"/>
</dbReference>
<proteinExistence type="inferred from homology"/>
<keyword evidence="3" id="KW-1185">Reference proteome</keyword>
<dbReference type="Proteomes" id="UP001299220">
    <property type="component" value="Unassembled WGS sequence"/>
</dbReference>